<accession>A0AA91BT10</accession>
<evidence type="ECO:0000313" key="1">
    <source>
        <dbReference type="EMBL" id="NOE17653.1"/>
    </source>
</evidence>
<sequence>MKILISCMACQAATGIPCGHRELASVTEPGIYETTCPTNSEKTFLILQGEKFEVFFEKSLLALHNEAYSEAVILSVTAIELFLNFSTKVMTATKETTFEDLESIDKSINTAERNIGAYLLASELWATQNTSHLPIDLKFIDKVRKTRNKCAHDGYLPLPEKAQKHVESLAKACLESICILREKASEAFDQVFSQHNLRLARDARERQKQLGIESTNPATVCPPFRVGLLNAEAVFDIVKEVEIAYENQLLFTRIASN</sequence>
<reference evidence="1" key="1">
    <citation type="submission" date="2019-12" db="EMBL/GenBank/DDBJ databases">
        <title>Ruegeria JWLKs population differentiation of coral mucus and skeleton niches.</title>
        <authorList>
            <person name="Luo D."/>
        </authorList>
    </citation>
    <scope>NUCLEOTIDE SEQUENCE</scope>
    <source>
        <strain evidence="1">HKCCD6181</strain>
    </source>
</reference>
<evidence type="ECO:0000313" key="2">
    <source>
        <dbReference type="Proteomes" id="UP000597886"/>
    </source>
</evidence>
<dbReference type="Proteomes" id="UP000597886">
    <property type="component" value="Unassembled WGS sequence"/>
</dbReference>
<proteinExistence type="predicted"/>
<dbReference type="AlphaFoldDB" id="A0AA91BT10"/>
<gene>
    <name evidence="1" type="ORF">GS634_05890</name>
</gene>
<protein>
    <submittedName>
        <fullName evidence="1">Uncharacterized protein</fullName>
    </submittedName>
</protein>
<name>A0AA91BT10_9RHOB</name>
<organism evidence="1 2">
    <name type="scientific">Ruegeria atlantica</name>
    <dbReference type="NCBI Taxonomy" id="81569"/>
    <lineage>
        <taxon>Bacteria</taxon>
        <taxon>Pseudomonadati</taxon>
        <taxon>Pseudomonadota</taxon>
        <taxon>Alphaproteobacteria</taxon>
        <taxon>Rhodobacterales</taxon>
        <taxon>Roseobacteraceae</taxon>
        <taxon>Ruegeria</taxon>
    </lineage>
</organism>
<dbReference type="RefSeq" id="WP_171328944.1">
    <property type="nucleotide sequence ID" value="NZ_WVRA01000001.1"/>
</dbReference>
<dbReference type="EMBL" id="WVRA01000001">
    <property type="protein sequence ID" value="NOE17653.1"/>
    <property type="molecule type" value="Genomic_DNA"/>
</dbReference>
<comment type="caution">
    <text evidence="1">The sequence shown here is derived from an EMBL/GenBank/DDBJ whole genome shotgun (WGS) entry which is preliminary data.</text>
</comment>